<evidence type="ECO:0000313" key="1">
    <source>
        <dbReference type="EMBL" id="TDQ18841.1"/>
    </source>
</evidence>
<proteinExistence type="predicted"/>
<sequence length="191" mass="21952">MICSILVLALASKGMSQSIELETDLNQYFLATQAKDWNKVLDMVNPRIFSIAPKDMMQQMYSQMESDSGMKFHFSEIKILGYKTELILQDTSYVPVDYSMILNIKLNPEIFKTPEHINMLHQGFEKTYAGQEVQFDQENAQFFIGVKNTLVASSAKNSNQWFFSEYKANDPLLSKILPAEVIDRLQKGWSQ</sequence>
<keyword evidence="2" id="KW-1185">Reference proteome</keyword>
<name>A0A4R6T819_9BACT</name>
<dbReference type="Proteomes" id="UP000294535">
    <property type="component" value="Unassembled WGS sequence"/>
</dbReference>
<gene>
    <name evidence="1" type="ORF">DFQ04_0649</name>
</gene>
<organism evidence="1 2">
    <name type="scientific">Algoriphagus boseongensis</name>
    <dbReference type="NCBI Taxonomy" id="1442587"/>
    <lineage>
        <taxon>Bacteria</taxon>
        <taxon>Pseudomonadati</taxon>
        <taxon>Bacteroidota</taxon>
        <taxon>Cytophagia</taxon>
        <taxon>Cytophagales</taxon>
        <taxon>Cyclobacteriaceae</taxon>
        <taxon>Algoriphagus</taxon>
    </lineage>
</organism>
<reference evidence="1 2" key="1">
    <citation type="submission" date="2019-03" db="EMBL/GenBank/DDBJ databases">
        <title>Genomic Encyclopedia of Type Strains, Phase III (KMG-III): the genomes of soil and plant-associated and newly described type strains.</title>
        <authorList>
            <person name="Whitman W."/>
        </authorList>
    </citation>
    <scope>NUCLEOTIDE SEQUENCE [LARGE SCALE GENOMIC DNA]</scope>
    <source>
        <strain evidence="1 2">CECT 8446</strain>
    </source>
</reference>
<comment type="caution">
    <text evidence="1">The sequence shown here is derived from an EMBL/GenBank/DDBJ whole genome shotgun (WGS) entry which is preliminary data.</text>
</comment>
<evidence type="ECO:0000313" key="2">
    <source>
        <dbReference type="Proteomes" id="UP000294535"/>
    </source>
</evidence>
<accession>A0A4R6T819</accession>
<dbReference type="AlphaFoldDB" id="A0A4R6T819"/>
<dbReference type="EMBL" id="SNYF01000005">
    <property type="protein sequence ID" value="TDQ18841.1"/>
    <property type="molecule type" value="Genomic_DNA"/>
</dbReference>
<protein>
    <submittedName>
        <fullName evidence="1">Uncharacterized protein</fullName>
    </submittedName>
</protein>